<evidence type="ECO:0000313" key="3">
    <source>
        <dbReference type="EMBL" id="ELI8101516.1"/>
    </source>
</evidence>
<organism evidence="2 4">
    <name type="scientific">Yersinia enterocolitica</name>
    <dbReference type="NCBI Taxonomy" id="630"/>
    <lineage>
        <taxon>Bacteria</taxon>
        <taxon>Pseudomonadati</taxon>
        <taxon>Pseudomonadota</taxon>
        <taxon>Gammaproteobacteria</taxon>
        <taxon>Enterobacterales</taxon>
        <taxon>Yersiniaceae</taxon>
        <taxon>Yersinia</taxon>
    </lineage>
</organism>
<feature type="chain" id="PRO_5040484532" description="N-acetylglucosamine-binding protein A" evidence="1">
    <location>
        <begin position="25"/>
        <end position="148"/>
    </location>
</feature>
<dbReference type="AlphaFoldDB" id="A0A9P1M3D5"/>
<proteinExistence type="predicted"/>
<dbReference type="Gene3D" id="2.60.40.2550">
    <property type="match status" value="1"/>
</dbReference>
<evidence type="ECO:0000313" key="4">
    <source>
        <dbReference type="Proteomes" id="UP000041356"/>
    </source>
</evidence>
<dbReference type="RefSeq" id="WP_046694678.1">
    <property type="nucleotide sequence ID" value="NZ_CP124259.1"/>
</dbReference>
<name>A0A9P1M3D5_YEREN</name>
<comment type="caution">
    <text evidence="2">The sequence shown here is derived from an EMBL/GenBank/DDBJ whole genome shotgun (WGS) entry which is preliminary data.</text>
</comment>
<gene>
    <name evidence="2" type="ORF">ERS137939_00139</name>
    <name evidence="3" type="ORF">RSF11_001206</name>
</gene>
<dbReference type="KEGG" id="yef:FORC2_1048"/>
<sequence>MKIINKILITVTMALLMNTPSIYAAKNTLLVSPNYMLKNIQKINSTNEEESPAAPQFEVEDFQYNYHLTNKESYISFILSSPEFVSYYIYLINNENTISYETSGFINHNSKRIDLSLEDIISGYYDLVVEVYNNEKLSAKKTFPLIVK</sequence>
<dbReference type="EMBL" id="ABNAVX010000004">
    <property type="protein sequence ID" value="ELI8101516.1"/>
    <property type="molecule type" value="Genomic_DNA"/>
</dbReference>
<protein>
    <recommendedName>
        <fullName evidence="5">N-acetylglucosamine-binding protein A</fullName>
    </recommendedName>
</protein>
<dbReference type="Proteomes" id="UP000041356">
    <property type="component" value="Unassembled WGS sequence"/>
</dbReference>
<evidence type="ECO:0000313" key="2">
    <source>
        <dbReference type="EMBL" id="CNE89472.1"/>
    </source>
</evidence>
<accession>A0A9P1M3D5</accession>
<reference evidence="3" key="2">
    <citation type="submission" date="2023-02" db="EMBL/GenBank/DDBJ databases">
        <authorList>
            <person name="Ashton P.M."/>
            <person name="Dallman T."/>
            <person name="Nair S."/>
            <person name="De Pinna E."/>
            <person name="Peters T."/>
            <person name="Grant K."/>
        </authorList>
    </citation>
    <scope>NUCLEOTIDE SEQUENCE</scope>
    <source>
        <strain evidence="3">01103883</strain>
    </source>
</reference>
<dbReference type="EMBL" id="CPZF01000001">
    <property type="protein sequence ID" value="CNE89472.1"/>
    <property type="molecule type" value="Genomic_DNA"/>
</dbReference>
<evidence type="ECO:0008006" key="5">
    <source>
        <dbReference type="Google" id="ProtNLM"/>
    </source>
</evidence>
<dbReference type="Proteomes" id="UP001182355">
    <property type="component" value="Unassembled WGS sequence"/>
</dbReference>
<evidence type="ECO:0000256" key="1">
    <source>
        <dbReference type="SAM" id="SignalP"/>
    </source>
</evidence>
<reference evidence="2 4" key="1">
    <citation type="submission" date="2015-03" db="EMBL/GenBank/DDBJ databases">
        <authorList>
            <consortium name="Pathogen Informatics"/>
            <person name="Murphy D."/>
        </authorList>
    </citation>
    <scope>NUCLEOTIDE SEQUENCE [LARGE SCALE GENOMIC DNA]</scope>
    <source>
        <strain evidence="2 4">IP27818</strain>
    </source>
</reference>
<keyword evidence="1" id="KW-0732">Signal</keyword>
<feature type="signal peptide" evidence="1">
    <location>
        <begin position="1"/>
        <end position="24"/>
    </location>
</feature>